<keyword evidence="3" id="KW-1185">Reference proteome</keyword>
<evidence type="ECO:0008006" key="4">
    <source>
        <dbReference type="Google" id="ProtNLM"/>
    </source>
</evidence>
<accession>A0A067BSD7</accession>
<dbReference type="InterPro" id="IPR032675">
    <property type="entry name" value="LRR_dom_sf"/>
</dbReference>
<sequence length="307" mass="33291">MTDNGRKQKAARVTPPDALALPHVMEAIATSLDNQEDLESFLYAIPRSLWTPALTAFLDCTTVMPSSVSTNWPHIKLTRIRFRSSILPLLAATLPLRPRIELEYGVRDVLPLAPVVAVLGPALSSIILGFYSGRMDQGRGQAISNLLLQRCPRLRQVSISVISYSESDAAELNGLLAVVAHPHVHDLSIDLLLAITVPRLGHLLASWLSTAPATKLTLVRVAQMDDDAMMAFCDALQANTTLQELNIIDIPSLNGFHGRTLPVSLKILNVYFNGVVDAATLTSLATAVGRTQLERLECSVFGPVGDM</sequence>
<dbReference type="AlphaFoldDB" id="A0A067BSD7"/>
<dbReference type="SUPFAM" id="SSF52047">
    <property type="entry name" value="RNI-like"/>
    <property type="match status" value="1"/>
</dbReference>
<proteinExistence type="predicted"/>
<feature type="transmembrane region" description="Helical" evidence="1">
    <location>
        <begin position="109"/>
        <end position="131"/>
    </location>
</feature>
<dbReference type="KEGG" id="spar:SPRG_16833"/>
<keyword evidence="1" id="KW-1133">Transmembrane helix</keyword>
<dbReference type="VEuPathDB" id="FungiDB:SPRG_16833"/>
<feature type="non-terminal residue" evidence="2">
    <location>
        <position position="307"/>
    </location>
</feature>
<dbReference type="EMBL" id="KK583620">
    <property type="protein sequence ID" value="KDO17587.1"/>
    <property type="molecule type" value="Genomic_DNA"/>
</dbReference>
<name>A0A067BSD7_SAPPC</name>
<reference evidence="2 3" key="1">
    <citation type="journal article" date="2013" name="PLoS Genet.">
        <title>Distinctive expansion of potential virulence genes in the genome of the oomycete fish pathogen Saprolegnia parasitica.</title>
        <authorList>
            <person name="Jiang R.H."/>
            <person name="de Bruijn I."/>
            <person name="Haas B.J."/>
            <person name="Belmonte R."/>
            <person name="Lobach L."/>
            <person name="Christie J."/>
            <person name="van den Ackerveken G."/>
            <person name="Bottin A."/>
            <person name="Bulone V."/>
            <person name="Diaz-Moreno S.M."/>
            <person name="Dumas B."/>
            <person name="Fan L."/>
            <person name="Gaulin E."/>
            <person name="Govers F."/>
            <person name="Grenville-Briggs L.J."/>
            <person name="Horner N.R."/>
            <person name="Levin J.Z."/>
            <person name="Mammella M."/>
            <person name="Meijer H.J."/>
            <person name="Morris P."/>
            <person name="Nusbaum C."/>
            <person name="Oome S."/>
            <person name="Phillips A.J."/>
            <person name="van Rooyen D."/>
            <person name="Rzeszutek E."/>
            <person name="Saraiva M."/>
            <person name="Secombes C.J."/>
            <person name="Seidl M.F."/>
            <person name="Snel B."/>
            <person name="Stassen J.H."/>
            <person name="Sykes S."/>
            <person name="Tripathy S."/>
            <person name="van den Berg H."/>
            <person name="Vega-Arreguin J.C."/>
            <person name="Wawra S."/>
            <person name="Young S.K."/>
            <person name="Zeng Q."/>
            <person name="Dieguez-Uribeondo J."/>
            <person name="Russ C."/>
            <person name="Tyler B.M."/>
            <person name="van West P."/>
        </authorList>
    </citation>
    <scope>NUCLEOTIDE SEQUENCE [LARGE SCALE GENOMIC DNA]</scope>
    <source>
        <strain evidence="2 3">CBS 223.65</strain>
    </source>
</reference>
<evidence type="ECO:0000313" key="3">
    <source>
        <dbReference type="Proteomes" id="UP000030745"/>
    </source>
</evidence>
<organism evidence="2 3">
    <name type="scientific">Saprolegnia parasitica (strain CBS 223.65)</name>
    <dbReference type="NCBI Taxonomy" id="695850"/>
    <lineage>
        <taxon>Eukaryota</taxon>
        <taxon>Sar</taxon>
        <taxon>Stramenopiles</taxon>
        <taxon>Oomycota</taxon>
        <taxon>Saprolegniomycetes</taxon>
        <taxon>Saprolegniales</taxon>
        <taxon>Saprolegniaceae</taxon>
        <taxon>Saprolegnia</taxon>
    </lineage>
</organism>
<evidence type="ECO:0000313" key="2">
    <source>
        <dbReference type="EMBL" id="KDO17587.1"/>
    </source>
</evidence>
<gene>
    <name evidence="2" type="ORF">SPRG_16833</name>
</gene>
<dbReference type="RefSeq" id="XP_012211707.1">
    <property type="nucleotide sequence ID" value="XM_012356317.1"/>
</dbReference>
<dbReference type="GeneID" id="24138424"/>
<evidence type="ECO:0000256" key="1">
    <source>
        <dbReference type="SAM" id="Phobius"/>
    </source>
</evidence>
<protein>
    <recommendedName>
        <fullName evidence="4">F-box domain-containing protein</fullName>
    </recommendedName>
</protein>
<keyword evidence="1" id="KW-0472">Membrane</keyword>
<keyword evidence="1" id="KW-0812">Transmembrane</keyword>
<dbReference type="Proteomes" id="UP000030745">
    <property type="component" value="Unassembled WGS sequence"/>
</dbReference>
<dbReference type="Gene3D" id="3.80.10.10">
    <property type="entry name" value="Ribonuclease Inhibitor"/>
    <property type="match status" value="1"/>
</dbReference>